<evidence type="ECO:0000256" key="6">
    <source>
        <dbReference type="PROSITE-ProRule" id="PRU01211"/>
    </source>
</evidence>
<comment type="caution">
    <text evidence="9">The sequence shown here is derived from an EMBL/GenBank/DDBJ whole genome shotgun (WGS) entry which is preliminary data.</text>
</comment>
<reference evidence="9 10" key="1">
    <citation type="journal article" date="2023" name="Nucleic Acids Res.">
        <title>The hologenome of Daphnia magna reveals possible DNA methylation and microbiome-mediated evolution of the host genome.</title>
        <authorList>
            <person name="Chaturvedi A."/>
            <person name="Li X."/>
            <person name="Dhandapani V."/>
            <person name="Marshall H."/>
            <person name="Kissane S."/>
            <person name="Cuenca-Cambronero M."/>
            <person name="Asole G."/>
            <person name="Calvet F."/>
            <person name="Ruiz-Romero M."/>
            <person name="Marangio P."/>
            <person name="Guigo R."/>
            <person name="Rago D."/>
            <person name="Mirbahai L."/>
            <person name="Eastwood N."/>
            <person name="Colbourne J.K."/>
            <person name="Zhou J."/>
            <person name="Mallon E."/>
            <person name="Orsini L."/>
        </authorList>
    </citation>
    <scope>NUCLEOTIDE SEQUENCE [LARGE SCALE GENOMIC DNA]</scope>
    <source>
        <strain evidence="9">LRV0_1</strain>
    </source>
</reference>
<dbReference type="EC" id="3.4.24.-" evidence="7"/>
<proteinExistence type="predicted"/>
<evidence type="ECO:0000313" key="9">
    <source>
        <dbReference type="EMBL" id="KAK4010094.1"/>
    </source>
</evidence>
<feature type="domain" description="Peptidase M12A" evidence="8">
    <location>
        <begin position="56"/>
        <end position="234"/>
    </location>
</feature>
<evidence type="ECO:0000259" key="8">
    <source>
        <dbReference type="PROSITE" id="PS51864"/>
    </source>
</evidence>
<feature type="binding site" evidence="6">
    <location>
        <position position="165"/>
    </location>
    <ligand>
        <name>Zn(2+)</name>
        <dbReference type="ChEBI" id="CHEBI:29105"/>
        <note>catalytic</note>
    </ligand>
</feature>
<dbReference type="PRINTS" id="PR00480">
    <property type="entry name" value="ASTACIN"/>
</dbReference>
<dbReference type="InterPro" id="IPR001506">
    <property type="entry name" value="Peptidase_M12A"/>
</dbReference>
<organism evidence="9 10">
    <name type="scientific">Daphnia magna</name>
    <dbReference type="NCBI Taxonomy" id="35525"/>
    <lineage>
        <taxon>Eukaryota</taxon>
        <taxon>Metazoa</taxon>
        <taxon>Ecdysozoa</taxon>
        <taxon>Arthropoda</taxon>
        <taxon>Crustacea</taxon>
        <taxon>Branchiopoda</taxon>
        <taxon>Diplostraca</taxon>
        <taxon>Cladocera</taxon>
        <taxon>Anomopoda</taxon>
        <taxon>Daphniidae</taxon>
        <taxon>Daphnia</taxon>
    </lineage>
</organism>
<evidence type="ECO:0000256" key="1">
    <source>
        <dbReference type="ARBA" id="ARBA00022670"/>
    </source>
</evidence>
<keyword evidence="4 6" id="KW-0862">Zinc</keyword>
<feature type="binding site" evidence="6">
    <location>
        <position position="155"/>
    </location>
    <ligand>
        <name>Zn(2+)</name>
        <dbReference type="ChEBI" id="CHEBI:29105"/>
        <note>catalytic</note>
    </ligand>
</feature>
<evidence type="ECO:0000256" key="5">
    <source>
        <dbReference type="ARBA" id="ARBA00023049"/>
    </source>
</evidence>
<keyword evidence="10" id="KW-1185">Reference proteome</keyword>
<dbReference type="Proteomes" id="UP001234178">
    <property type="component" value="Unassembled WGS sequence"/>
</dbReference>
<accession>A0ABQ9ZB26</accession>
<evidence type="ECO:0000256" key="3">
    <source>
        <dbReference type="ARBA" id="ARBA00022801"/>
    </source>
</evidence>
<evidence type="ECO:0000313" key="10">
    <source>
        <dbReference type="Proteomes" id="UP001234178"/>
    </source>
</evidence>
<comment type="cofactor">
    <cofactor evidence="6 7">
        <name>Zn(2+)</name>
        <dbReference type="ChEBI" id="CHEBI:29105"/>
    </cofactor>
    <text evidence="6 7">Binds 1 zinc ion per subunit.</text>
</comment>
<comment type="caution">
    <text evidence="6">Lacks conserved residue(s) required for the propagation of feature annotation.</text>
</comment>
<keyword evidence="5 7" id="KW-0482">Metalloprotease</keyword>
<name>A0ABQ9ZB26_9CRUS</name>
<dbReference type="PROSITE" id="PS51864">
    <property type="entry name" value="ASTACIN"/>
    <property type="match status" value="1"/>
</dbReference>
<evidence type="ECO:0000256" key="7">
    <source>
        <dbReference type="RuleBase" id="RU361183"/>
    </source>
</evidence>
<evidence type="ECO:0000256" key="4">
    <source>
        <dbReference type="ARBA" id="ARBA00022833"/>
    </source>
</evidence>
<dbReference type="SUPFAM" id="SSF55486">
    <property type="entry name" value="Metalloproteases ('zincins'), catalytic domain"/>
    <property type="match status" value="1"/>
</dbReference>
<feature type="binding site" evidence="6">
    <location>
        <position position="159"/>
    </location>
    <ligand>
        <name>Zn(2+)</name>
        <dbReference type="ChEBI" id="CHEBI:29105"/>
        <note>catalytic</note>
    </ligand>
</feature>
<feature type="chain" id="PRO_5044984791" description="Metalloendopeptidase" evidence="7">
    <location>
        <begin position="22"/>
        <end position="262"/>
    </location>
</feature>
<protein>
    <recommendedName>
        <fullName evidence="7">Metalloendopeptidase</fullName>
        <ecNumber evidence="7">3.4.24.-</ecNumber>
    </recommendedName>
</protein>
<dbReference type="InterPro" id="IPR006026">
    <property type="entry name" value="Peptidase_Metallo"/>
</dbReference>
<keyword evidence="7" id="KW-0732">Signal</keyword>
<dbReference type="PANTHER" id="PTHR10127">
    <property type="entry name" value="DISCOIDIN, CUB, EGF, LAMININ , AND ZINC METALLOPROTEASE DOMAIN CONTAINING"/>
    <property type="match status" value="1"/>
</dbReference>
<dbReference type="SMART" id="SM00235">
    <property type="entry name" value="ZnMc"/>
    <property type="match status" value="1"/>
</dbReference>
<dbReference type="PANTHER" id="PTHR10127:SF780">
    <property type="entry name" value="METALLOENDOPEPTIDASE"/>
    <property type="match status" value="1"/>
</dbReference>
<keyword evidence="3 7" id="KW-0378">Hydrolase</keyword>
<sequence>MLLNNPFVLLCSVFTLGSADGRIIALTEENPEFNLDLLQGAVMDVNPEEMNKQLKNATVDSSRLWPDGILHYSVGDGFSGQELEALYEVFAMYEAKSCVTFVKRTTEDFYVSIQKTGGGCYSYTGRQHSQPQVVSLDAKCFDCTDTGCKTGVLIHKFMHALGITHEKNETLRNDHISVNHTNIQPESVAQNETHAFAHHPDIPTTNATDAVTDGHGDGFSNLHLMKLNLLYGCPEAMVKSFPGMSLDALPALAVLSLVNIAG</sequence>
<keyword evidence="1 7" id="KW-0645">Protease</keyword>
<dbReference type="Pfam" id="PF01400">
    <property type="entry name" value="Astacin"/>
    <property type="match status" value="1"/>
</dbReference>
<dbReference type="InterPro" id="IPR024079">
    <property type="entry name" value="MetalloPept_cat_dom_sf"/>
</dbReference>
<dbReference type="EMBL" id="JAOYFB010000003">
    <property type="protein sequence ID" value="KAK4010094.1"/>
    <property type="molecule type" value="Genomic_DNA"/>
</dbReference>
<keyword evidence="2 6" id="KW-0479">Metal-binding</keyword>
<dbReference type="Gene3D" id="3.40.390.10">
    <property type="entry name" value="Collagenase (Catalytic Domain)"/>
    <property type="match status" value="1"/>
</dbReference>
<gene>
    <name evidence="9" type="ORF">OUZ56_019241</name>
</gene>
<evidence type="ECO:0000256" key="2">
    <source>
        <dbReference type="ARBA" id="ARBA00022723"/>
    </source>
</evidence>
<feature type="signal peptide" evidence="7">
    <location>
        <begin position="1"/>
        <end position="21"/>
    </location>
</feature>